<evidence type="ECO:0000313" key="7">
    <source>
        <dbReference type="Proteomes" id="UP000007350"/>
    </source>
</evidence>
<feature type="compositionally biased region" description="Basic residues" evidence="5">
    <location>
        <begin position="22"/>
        <end position="31"/>
    </location>
</feature>
<feature type="compositionally biased region" description="Acidic residues" evidence="5">
    <location>
        <begin position="653"/>
        <end position="665"/>
    </location>
</feature>
<dbReference type="PANTHER" id="PTHR14150:SF12">
    <property type="entry name" value="U3 SMALL NUCLEOLAR RNA-ASSOCIATED PROTEIN 14 HOMOLOG A"/>
    <property type="match status" value="1"/>
</dbReference>
<keyword evidence="2" id="KW-0597">Phosphoprotein</keyword>
<evidence type="ECO:0000256" key="3">
    <source>
        <dbReference type="ARBA" id="ARBA00023242"/>
    </source>
</evidence>
<dbReference type="GO" id="GO:0032040">
    <property type="term" value="C:small-subunit processome"/>
    <property type="evidence" value="ECO:0007669"/>
    <property type="project" value="InterPro"/>
</dbReference>
<feature type="compositionally biased region" description="Basic and acidic residues" evidence="5">
    <location>
        <begin position="537"/>
        <end position="548"/>
    </location>
</feature>
<evidence type="ECO:0008006" key="8">
    <source>
        <dbReference type="Google" id="ProtNLM"/>
    </source>
</evidence>
<feature type="compositionally biased region" description="Basic and acidic residues" evidence="5">
    <location>
        <begin position="714"/>
        <end position="741"/>
    </location>
</feature>
<evidence type="ECO:0000256" key="4">
    <source>
        <dbReference type="SAM" id="Coils"/>
    </source>
</evidence>
<sequence>MVRRSDRAVGDATRKKPAGGLRGRRQQRGKRNGNDGDMLEVQEKGVLNLNNPLIPPELDEDIDDDIAFNSDDEEKYGHLFRKKSTSDTARLTAGAKQKNGTRKKKVSKHAADVEEMGDTDDALLLQQLRALGEIEDGDDLDFHERDGAGNDEDYIDLVDMLDAGQGEEGEAGDKKQKKKTKRKLDESGVAKKRRRALVTEEAESLYGLAATDDKYGSAIRQLVTATPASSTQSRMQKSLENKRNLISVDVDEHTKAKVTRREVRKVVSDELAKYNSFLREQREAKHLQFPMTMPDSNPVPTTLGAISVAAQERFTTQESAAGTAAALATTTDATGEALGMTGNASRVSAFRLAGKINALLSSAGLSRPELTAPSAEDVFIPLDDNDNDNGGANKAAAAQKDGSVPTKSYMAKLKAMLSYENARRRRLNRIKSKTYRRILRKEKDREKERRERAFEILHPEKARARLAEKLMKARVEERVTQKHKNTSKWVRHAKRFANFDGNTKDAIDEQNLLHQRLMQKMEEDADEDAYLNAGGDGHADSEAASSEEERVVDYLIAEATAKQQQEGGNKTEKSSQKLTSVLWQGIAEVEEEGEDDDQTMGSQMTPTEKARMELREMKFMQQAKEREEKRYAEVLETLQEDIRRDMCGQAVGSDDEPSDLDEVSEKEEKPKKLKSKAKSLKTADTQVGRKVFLQRHGEQPDRKVVESIQLKRHPGIDAKRSNETEETHRNTSEKEDANDGVATEKNKTVTFHTVDLAGSGNEKNEEFAGSRQPNISSVSDIGSEAVVSATLKRASSTRITILPTDVKRPRDVNDTNEGEEEGVLRKAERKRKKRERLGDKKTEEENDEEATLQQHQEYLIARAFADDEVDAEFLAEKTAQVETIMKPVDKNATLPGWGEWGGKDERLNRRHQEKLKSMDLQRQIEKTTLMKSRADAELDHVIINHDGVELVPDRMLLHMIPRPFSNPTEFARSMRHPLGPEWNSAFAFKDANQPRLEVRQGHSMLPLDLSLRGKKKTAKTKRRKVLSTAAV</sequence>
<keyword evidence="3" id="KW-0539">Nucleus</keyword>
<keyword evidence="4" id="KW-0175">Coiled coil</keyword>
<comment type="subcellular location">
    <subcellularLocation>
        <location evidence="1">Nucleus</location>
        <location evidence="1">Nucleolus</location>
    </subcellularLocation>
</comment>
<dbReference type="EMBL" id="AHKC01010861">
    <property type="protein sequence ID" value="EKF31343.1"/>
    <property type="molecule type" value="Genomic_DNA"/>
</dbReference>
<proteinExistence type="predicted"/>
<feature type="compositionally biased region" description="Basic residues" evidence="5">
    <location>
        <begin position="99"/>
        <end position="108"/>
    </location>
</feature>
<accession>K2M8H2</accession>
<dbReference type="GO" id="GO:0006364">
    <property type="term" value="P:rRNA processing"/>
    <property type="evidence" value="ECO:0007669"/>
    <property type="project" value="InterPro"/>
</dbReference>
<feature type="region of interest" description="Disordered" evidence="5">
    <location>
        <begin position="712"/>
        <end position="741"/>
    </location>
</feature>
<gene>
    <name evidence="6" type="ORF">MOQ_004825</name>
</gene>
<protein>
    <recommendedName>
        <fullName evidence="8">U3 small nucleolar RNA-associated protein 14</fullName>
    </recommendedName>
</protein>
<dbReference type="InterPro" id="IPR006709">
    <property type="entry name" value="SSU_processome_Utp14"/>
</dbReference>
<feature type="region of interest" description="Disordered" evidence="5">
    <location>
        <begin position="529"/>
        <end position="548"/>
    </location>
</feature>
<comment type="caution">
    <text evidence="6">The sequence shown here is derived from an EMBL/GenBank/DDBJ whole genome shotgun (WGS) entry which is preliminary data.</text>
</comment>
<reference evidence="6 7" key="1">
    <citation type="journal article" date="2012" name="BMC Genomics">
        <title>Comparative genomic analysis of human infective Trypanosoma cruzi lineages with the bat-restricted subspecies T. cruzi marinkellei.</title>
        <authorList>
            <person name="Franzen O."/>
            <person name="Talavera-Lopez C."/>
            <person name="Ochaya S."/>
            <person name="Butler C.E."/>
            <person name="Messenger L.A."/>
            <person name="Lewis M.D."/>
            <person name="Llewellyn M.S."/>
            <person name="Marinkelle C.J."/>
            <person name="Tyler K.M."/>
            <person name="Miles M.A."/>
            <person name="Andersson B."/>
        </authorList>
    </citation>
    <scope>NUCLEOTIDE SEQUENCE [LARGE SCALE GENOMIC DNA]</scope>
    <source>
        <strain evidence="6 7">B7</strain>
    </source>
</reference>
<feature type="region of interest" description="Disordered" evidence="5">
    <location>
        <begin position="165"/>
        <end position="189"/>
    </location>
</feature>
<evidence type="ECO:0000313" key="6">
    <source>
        <dbReference type="EMBL" id="EKF31343.1"/>
    </source>
</evidence>
<feature type="coiled-coil region" evidence="4">
    <location>
        <begin position="610"/>
        <end position="641"/>
    </location>
</feature>
<dbReference type="Pfam" id="PF04615">
    <property type="entry name" value="Utp14"/>
    <property type="match status" value="1"/>
</dbReference>
<dbReference type="Proteomes" id="UP000007350">
    <property type="component" value="Unassembled WGS sequence"/>
</dbReference>
<name>K2M8H2_TRYCR</name>
<organism evidence="6 7">
    <name type="scientific">Trypanosoma cruzi marinkellei</name>
    <dbReference type="NCBI Taxonomy" id="85056"/>
    <lineage>
        <taxon>Eukaryota</taxon>
        <taxon>Discoba</taxon>
        <taxon>Euglenozoa</taxon>
        <taxon>Kinetoplastea</taxon>
        <taxon>Metakinetoplastina</taxon>
        <taxon>Trypanosomatida</taxon>
        <taxon>Trypanosomatidae</taxon>
        <taxon>Trypanosoma</taxon>
        <taxon>Schizotrypanum</taxon>
    </lineage>
</organism>
<feature type="region of interest" description="Disordered" evidence="5">
    <location>
        <begin position="807"/>
        <end position="852"/>
    </location>
</feature>
<dbReference type="PANTHER" id="PTHR14150">
    <property type="entry name" value="U3 SMALL NUCLEOLAR RNA-ASSOCIATED PROTEIN 14"/>
    <property type="match status" value="1"/>
</dbReference>
<feature type="compositionally biased region" description="Basic and acidic residues" evidence="5">
    <location>
        <begin position="1"/>
        <end position="14"/>
    </location>
</feature>
<evidence type="ECO:0000256" key="5">
    <source>
        <dbReference type="SAM" id="MobiDB-lite"/>
    </source>
</evidence>
<keyword evidence="7" id="KW-1185">Reference proteome</keyword>
<dbReference type="OrthoDB" id="277439at2759"/>
<feature type="region of interest" description="Disordered" evidence="5">
    <location>
        <begin position="79"/>
        <end position="114"/>
    </location>
</feature>
<evidence type="ECO:0000256" key="2">
    <source>
        <dbReference type="ARBA" id="ARBA00022553"/>
    </source>
</evidence>
<feature type="region of interest" description="Disordered" evidence="5">
    <location>
        <begin position="1"/>
        <end position="44"/>
    </location>
</feature>
<feature type="region of interest" description="Disordered" evidence="5">
    <location>
        <begin position="649"/>
        <end position="682"/>
    </location>
</feature>
<evidence type="ECO:0000256" key="1">
    <source>
        <dbReference type="ARBA" id="ARBA00004604"/>
    </source>
</evidence>
<dbReference type="AlphaFoldDB" id="K2M8H2"/>